<accession>A0A009PFN6</accession>
<comment type="caution">
    <text evidence="2">The sequence shown here is derived from an EMBL/GenBank/DDBJ whole genome shotgun (WGS) entry which is preliminary data.</text>
</comment>
<dbReference type="PATRIC" id="fig|1310607.3.peg.1621"/>
<protein>
    <recommendedName>
        <fullName evidence="4">Lipoprotein</fullName>
    </recommendedName>
</protein>
<sequence length="126" mass="13648">MKKIIVLGSVVFFSGCATTANFFELTPTVTTNHGYWTGAHSNVSVATLKLNQDGSGVICQDYQGEARVQSIKKVGNKVYTQDGSFWAIKSETNTNLELAYGVGGSYKLIKDDQKTNMSPACKAKLD</sequence>
<evidence type="ECO:0000256" key="1">
    <source>
        <dbReference type="SAM" id="SignalP"/>
    </source>
</evidence>
<dbReference type="Proteomes" id="UP000021108">
    <property type="component" value="Unassembled WGS sequence"/>
</dbReference>
<dbReference type="RefSeq" id="WP_000721063.1">
    <property type="nucleotide sequence ID" value="NZ_JEXD01000010.1"/>
</dbReference>
<reference evidence="2 3" key="1">
    <citation type="submission" date="2014-02" db="EMBL/GenBank/DDBJ databases">
        <title>Comparative genomics and transcriptomics to identify genetic mechanisms underlying the emergence of carbapenem resistant Acinetobacter baumannii (CRAb).</title>
        <authorList>
            <person name="Harris A.D."/>
            <person name="Johnson K.J."/>
            <person name="George J."/>
            <person name="Shefchek K."/>
            <person name="Daugherty S.C."/>
            <person name="Parankush S."/>
            <person name="Sadzewicz L."/>
            <person name="Tallon L."/>
            <person name="Sengamalay N."/>
            <person name="Hazen T.H."/>
            <person name="Rasko D.A."/>
        </authorList>
    </citation>
    <scope>NUCLEOTIDE SEQUENCE [LARGE SCALE GENOMIC DNA]</scope>
    <source>
        <strain evidence="2 3">625974</strain>
    </source>
</reference>
<feature type="chain" id="PRO_5001449975" description="Lipoprotein" evidence="1">
    <location>
        <begin position="20"/>
        <end position="126"/>
    </location>
</feature>
<dbReference type="InterPro" id="IPR054659">
    <property type="entry name" value="J517_1871_lipoprot"/>
</dbReference>
<organism evidence="2 3">
    <name type="scientific">Acinetobacter baumannii 625974</name>
    <dbReference type="NCBI Taxonomy" id="1310607"/>
    <lineage>
        <taxon>Bacteria</taxon>
        <taxon>Pseudomonadati</taxon>
        <taxon>Pseudomonadota</taxon>
        <taxon>Gammaproteobacteria</taxon>
        <taxon>Moraxellales</taxon>
        <taxon>Moraxellaceae</taxon>
        <taxon>Acinetobacter</taxon>
        <taxon>Acinetobacter calcoaceticus/baumannii complex</taxon>
    </lineage>
</organism>
<dbReference type="NCBIfam" id="NF045606">
    <property type="entry name" value="lipo_J517_1871"/>
    <property type="match status" value="1"/>
</dbReference>
<evidence type="ECO:0008006" key="4">
    <source>
        <dbReference type="Google" id="ProtNLM"/>
    </source>
</evidence>
<dbReference type="AlphaFoldDB" id="A0A009PFN6"/>
<evidence type="ECO:0000313" key="3">
    <source>
        <dbReference type="Proteomes" id="UP000021108"/>
    </source>
</evidence>
<proteinExistence type="predicted"/>
<dbReference type="PROSITE" id="PS51257">
    <property type="entry name" value="PROKAR_LIPOPROTEIN"/>
    <property type="match status" value="1"/>
</dbReference>
<name>A0A009PFN6_ACIBA</name>
<dbReference type="EMBL" id="JEXD01000010">
    <property type="protein sequence ID" value="EXC07849.1"/>
    <property type="molecule type" value="Genomic_DNA"/>
</dbReference>
<evidence type="ECO:0000313" key="2">
    <source>
        <dbReference type="EMBL" id="EXC07849.1"/>
    </source>
</evidence>
<feature type="signal peptide" evidence="1">
    <location>
        <begin position="1"/>
        <end position="19"/>
    </location>
</feature>
<gene>
    <name evidence="2" type="ORF">J506_1668</name>
</gene>
<keyword evidence="1" id="KW-0732">Signal</keyword>